<protein>
    <recommendedName>
        <fullName evidence="6 16">CDP-diacylglycerol--glycerol-3-phosphate 3-phosphatidyltransferase</fullName>
        <ecNumber evidence="5 16">2.7.8.5</ecNumber>
    </recommendedName>
</protein>
<dbReference type="AlphaFoldDB" id="A0A1H4FAJ5"/>
<evidence type="ECO:0000256" key="10">
    <source>
        <dbReference type="ARBA" id="ARBA00022989"/>
    </source>
</evidence>
<keyword evidence="11" id="KW-0443">Lipid metabolism</keyword>
<keyword evidence="14" id="KW-1208">Phospholipid metabolism</keyword>
<dbReference type="InterPro" id="IPR004570">
    <property type="entry name" value="Phosphatidylglycerol_P_synth"/>
</dbReference>
<comment type="pathway">
    <text evidence="2">Phospholipid metabolism; phosphatidylglycerol biosynthesis; phosphatidylglycerol from CDP-diacylglycerol: step 1/2.</text>
</comment>
<dbReference type="PANTHER" id="PTHR14269:SF62">
    <property type="entry name" value="CDP-DIACYLGLYCEROL--GLYCEROL-3-PHOSPHATE 3-PHOSPHATIDYLTRANSFERASE 1, CHLOROPLASTIC"/>
    <property type="match status" value="1"/>
</dbReference>
<evidence type="ECO:0000256" key="9">
    <source>
        <dbReference type="ARBA" id="ARBA00022692"/>
    </source>
</evidence>
<dbReference type="PROSITE" id="PS00379">
    <property type="entry name" value="CDP_ALCOHOL_P_TRANSF"/>
    <property type="match status" value="1"/>
</dbReference>
<name>A0A1H4FAJ5_9RHOB</name>
<evidence type="ECO:0000256" key="6">
    <source>
        <dbReference type="ARBA" id="ARBA00014944"/>
    </source>
</evidence>
<evidence type="ECO:0000256" key="12">
    <source>
        <dbReference type="ARBA" id="ARBA00023136"/>
    </source>
</evidence>
<evidence type="ECO:0000256" key="11">
    <source>
        <dbReference type="ARBA" id="ARBA00023098"/>
    </source>
</evidence>
<dbReference type="PANTHER" id="PTHR14269">
    <property type="entry name" value="CDP-DIACYLGLYCEROL--GLYCEROL-3-PHOSPHATE 3-PHOSPHATIDYLTRANSFERASE-RELATED"/>
    <property type="match status" value="1"/>
</dbReference>
<keyword evidence="8 17" id="KW-0808">Transferase</keyword>
<dbReference type="GO" id="GO:0008444">
    <property type="term" value="F:CDP-diacylglycerol-glycerol-3-phosphate 3-phosphatidyltransferase activity"/>
    <property type="evidence" value="ECO:0007669"/>
    <property type="project" value="UniProtKB-UniRule"/>
</dbReference>
<dbReference type="Pfam" id="PF01066">
    <property type="entry name" value="CDP-OH_P_transf"/>
    <property type="match status" value="1"/>
</dbReference>
<dbReference type="EC" id="2.7.8.5" evidence="5 16"/>
<comment type="catalytic activity">
    <reaction evidence="15">
        <text>a CDP-1,2-diacyl-sn-glycerol + sn-glycerol 3-phosphate = a 1,2-diacyl-sn-glycero-3-phospho-(1'-sn-glycero-3'-phosphate) + CMP + H(+)</text>
        <dbReference type="Rhea" id="RHEA:12593"/>
        <dbReference type="ChEBI" id="CHEBI:15378"/>
        <dbReference type="ChEBI" id="CHEBI:57597"/>
        <dbReference type="ChEBI" id="CHEBI:58332"/>
        <dbReference type="ChEBI" id="CHEBI:60110"/>
        <dbReference type="ChEBI" id="CHEBI:60377"/>
        <dbReference type="EC" id="2.7.8.5"/>
    </reaction>
</comment>
<evidence type="ECO:0000256" key="7">
    <source>
        <dbReference type="ARBA" id="ARBA00022516"/>
    </source>
</evidence>
<dbReference type="OrthoDB" id="9796672at2"/>
<dbReference type="InterPro" id="IPR000462">
    <property type="entry name" value="CDP-OH_P_trans"/>
</dbReference>
<feature type="transmembrane region" description="Helical" evidence="18">
    <location>
        <begin position="6"/>
        <end position="26"/>
    </location>
</feature>
<evidence type="ECO:0000256" key="2">
    <source>
        <dbReference type="ARBA" id="ARBA00005042"/>
    </source>
</evidence>
<dbReference type="InterPro" id="IPR048254">
    <property type="entry name" value="CDP_ALCOHOL_P_TRANSF_CS"/>
</dbReference>
<evidence type="ECO:0000256" key="18">
    <source>
        <dbReference type="SAM" id="Phobius"/>
    </source>
</evidence>
<comment type="pathway">
    <text evidence="3">Lipid metabolism.</text>
</comment>
<evidence type="ECO:0000256" key="8">
    <source>
        <dbReference type="ARBA" id="ARBA00022679"/>
    </source>
</evidence>
<dbReference type="GO" id="GO:0016020">
    <property type="term" value="C:membrane"/>
    <property type="evidence" value="ECO:0007669"/>
    <property type="project" value="UniProtKB-SubCell"/>
</dbReference>
<evidence type="ECO:0000256" key="5">
    <source>
        <dbReference type="ARBA" id="ARBA00013170"/>
    </source>
</evidence>
<comment type="similarity">
    <text evidence="4 17">Belongs to the CDP-alcohol phosphatidyltransferase class-I family.</text>
</comment>
<feature type="transmembrane region" description="Helical" evidence="18">
    <location>
        <begin position="33"/>
        <end position="53"/>
    </location>
</feature>
<dbReference type="STRING" id="89524.SAMN05444370_12021"/>
<organism evidence="19 20">
    <name type="scientific">Rubrimonas cliftonensis</name>
    <dbReference type="NCBI Taxonomy" id="89524"/>
    <lineage>
        <taxon>Bacteria</taxon>
        <taxon>Pseudomonadati</taxon>
        <taxon>Pseudomonadota</taxon>
        <taxon>Alphaproteobacteria</taxon>
        <taxon>Rhodobacterales</taxon>
        <taxon>Paracoccaceae</taxon>
        <taxon>Rubrimonas</taxon>
    </lineage>
</organism>
<keyword evidence="12 18" id="KW-0472">Membrane</keyword>
<dbReference type="NCBIfam" id="TIGR00560">
    <property type="entry name" value="pgsA"/>
    <property type="match status" value="1"/>
</dbReference>
<evidence type="ECO:0000256" key="16">
    <source>
        <dbReference type="NCBIfam" id="TIGR00560"/>
    </source>
</evidence>
<dbReference type="GO" id="GO:0046474">
    <property type="term" value="P:glycerophospholipid biosynthetic process"/>
    <property type="evidence" value="ECO:0007669"/>
    <property type="project" value="TreeGrafter"/>
</dbReference>
<evidence type="ECO:0000256" key="14">
    <source>
        <dbReference type="ARBA" id="ARBA00023264"/>
    </source>
</evidence>
<dbReference type="RefSeq" id="WP_093255820.1">
    <property type="nucleotide sequence ID" value="NZ_FNQM01000020.1"/>
</dbReference>
<sequence length="190" mass="19644">MWTIPNILTLGRLIAAPFVLLAFALLPRPAADAAACAIFVLAALTDWLDGALARAWGQFSALGRMLDPIADKAIVAIALAALCGAYALHWSVAAPAAVIVLRETAVAGLREHLAGALALPVTKAAKLKTAAQMTAIALLLGAGAAGAAADALQVAGAALLWIAAFLTALTGWDYFSRSLDHLRKVDQREE</sequence>
<gene>
    <name evidence="19" type="ORF">SAMN05444370_12021</name>
</gene>
<keyword evidence="10 18" id="KW-1133">Transmembrane helix</keyword>
<evidence type="ECO:0000256" key="13">
    <source>
        <dbReference type="ARBA" id="ARBA00023209"/>
    </source>
</evidence>
<feature type="transmembrane region" description="Helical" evidence="18">
    <location>
        <begin position="130"/>
        <end position="149"/>
    </location>
</feature>
<comment type="subcellular location">
    <subcellularLocation>
        <location evidence="1">Membrane</location>
        <topology evidence="1">Multi-pass membrane protein</topology>
    </subcellularLocation>
</comment>
<dbReference type="EMBL" id="FNQM01000020">
    <property type="protein sequence ID" value="SEA94231.1"/>
    <property type="molecule type" value="Genomic_DNA"/>
</dbReference>
<dbReference type="InterPro" id="IPR043130">
    <property type="entry name" value="CDP-OH_PTrfase_TM_dom"/>
</dbReference>
<dbReference type="InterPro" id="IPR050324">
    <property type="entry name" value="CDP-alcohol_PTase-I"/>
</dbReference>
<evidence type="ECO:0000313" key="19">
    <source>
        <dbReference type="EMBL" id="SEA94231.1"/>
    </source>
</evidence>
<keyword evidence="20" id="KW-1185">Reference proteome</keyword>
<keyword evidence="13" id="KW-0594">Phospholipid biosynthesis</keyword>
<feature type="transmembrane region" description="Helical" evidence="18">
    <location>
        <begin position="155"/>
        <end position="175"/>
    </location>
</feature>
<evidence type="ECO:0000313" key="20">
    <source>
        <dbReference type="Proteomes" id="UP000198703"/>
    </source>
</evidence>
<evidence type="ECO:0000256" key="3">
    <source>
        <dbReference type="ARBA" id="ARBA00005189"/>
    </source>
</evidence>
<evidence type="ECO:0000256" key="17">
    <source>
        <dbReference type="RuleBase" id="RU003750"/>
    </source>
</evidence>
<evidence type="ECO:0000256" key="4">
    <source>
        <dbReference type="ARBA" id="ARBA00010441"/>
    </source>
</evidence>
<dbReference type="Gene3D" id="1.20.120.1760">
    <property type="match status" value="1"/>
</dbReference>
<keyword evidence="7" id="KW-0444">Lipid biosynthesis</keyword>
<dbReference type="Proteomes" id="UP000198703">
    <property type="component" value="Unassembled WGS sequence"/>
</dbReference>
<dbReference type="PIRSF" id="PIRSF000847">
    <property type="entry name" value="Phos_ph_gly_syn"/>
    <property type="match status" value="1"/>
</dbReference>
<keyword evidence="9 18" id="KW-0812">Transmembrane</keyword>
<evidence type="ECO:0000256" key="15">
    <source>
        <dbReference type="ARBA" id="ARBA00048586"/>
    </source>
</evidence>
<feature type="transmembrane region" description="Helical" evidence="18">
    <location>
        <begin position="73"/>
        <end position="101"/>
    </location>
</feature>
<proteinExistence type="inferred from homology"/>
<evidence type="ECO:0000256" key="1">
    <source>
        <dbReference type="ARBA" id="ARBA00004141"/>
    </source>
</evidence>
<accession>A0A1H4FAJ5</accession>
<reference evidence="19 20" key="1">
    <citation type="submission" date="2016-10" db="EMBL/GenBank/DDBJ databases">
        <authorList>
            <person name="de Groot N.N."/>
        </authorList>
    </citation>
    <scope>NUCLEOTIDE SEQUENCE [LARGE SCALE GENOMIC DNA]</scope>
    <source>
        <strain evidence="19 20">DSM 15345</strain>
    </source>
</reference>